<proteinExistence type="predicted"/>
<organism evidence="1 2">
    <name type="scientific">Apiospora arundinis</name>
    <dbReference type="NCBI Taxonomy" id="335852"/>
    <lineage>
        <taxon>Eukaryota</taxon>
        <taxon>Fungi</taxon>
        <taxon>Dikarya</taxon>
        <taxon>Ascomycota</taxon>
        <taxon>Pezizomycotina</taxon>
        <taxon>Sordariomycetes</taxon>
        <taxon>Xylariomycetidae</taxon>
        <taxon>Amphisphaeriales</taxon>
        <taxon>Apiosporaceae</taxon>
        <taxon>Apiospora</taxon>
    </lineage>
</organism>
<dbReference type="Proteomes" id="UP001390339">
    <property type="component" value="Unassembled WGS sequence"/>
</dbReference>
<evidence type="ECO:0000313" key="2">
    <source>
        <dbReference type="Proteomes" id="UP001390339"/>
    </source>
</evidence>
<name>A0ABR2HYR8_9PEZI</name>
<dbReference type="EMBL" id="JAPCWZ010000007">
    <property type="protein sequence ID" value="KAK8855234.1"/>
    <property type="molecule type" value="Genomic_DNA"/>
</dbReference>
<reference evidence="1 2" key="1">
    <citation type="journal article" date="2024" name="IMA Fungus">
        <title>Apiospora arundinis, a panoply of carbohydrate-active enzymes and secondary metabolites.</title>
        <authorList>
            <person name="Sorensen T."/>
            <person name="Petersen C."/>
            <person name="Muurmann A.T."/>
            <person name="Christiansen J.V."/>
            <person name="Brundto M.L."/>
            <person name="Overgaard C.K."/>
            <person name="Boysen A.T."/>
            <person name="Wollenberg R.D."/>
            <person name="Larsen T.O."/>
            <person name="Sorensen J.L."/>
            <person name="Nielsen K.L."/>
            <person name="Sondergaard T.E."/>
        </authorList>
    </citation>
    <scope>NUCLEOTIDE SEQUENCE [LARGE SCALE GENOMIC DNA]</scope>
    <source>
        <strain evidence="1 2">AAU 773</strain>
    </source>
</reference>
<sequence>MRWKIRSRRYTDEDLTRYEYRPERMPQPQEHGRWDDVAARLWNEVMEEYPNADRVDTMVLGGEDFTPVGEAFMAWVAGVEGLDTSRRNTRYDLCLIIDETDLQMLVDLWCGSNERGDWRRTGGRAVWKRIRCSGTRSGGIVLLALVRGTSFGDIGVKGLQLQPSL</sequence>
<keyword evidence="2" id="KW-1185">Reference proteome</keyword>
<protein>
    <submittedName>
        <fullName evidence="1">Uncharacterized protein</fullName>
    </submittedName>
</protein>
<gene>
    <name evidence="1" type="ORF">PGQ11_011146</name>
</gene>
<evidence type="ECO:0000313" key="1">
    <source>
        <dbReference type="EMBL" id="KAK8855234.1"/>
    </source>
</evidence>
<accession>A0ABR2HYR8</accession>
<comment type="caution">
    <text evidence="1">The sequence shown here is derived from an EMBL/GenBank/DDBJ whole genome shotgun (WGS) entry which is preliminary data.</text>
</comment>